<dbReference type="InterPro" id="IPR018496">
    <property type="entry name" value="PsdUridine_synth_RsuA/RluB_CS"/>
</dbReference>
<accession>A0A8K0AI08</accession>
<dbReference type="Pfam" id="PF00849">
    <property type="entry name" value="PseudoU_synth_2"/>
    <property type="match status" value="1"/>
</dbReference>
<dbReference type="Proteomes" id="UP000799049">
    <property type="component" value="Unassembled WGS sequence"/>
</dbReference>
<comment type="similarity">
    <text evidence="1">Belongs to the pseudouridine synthase RsuA family.</text>
</comment>
<dbReference type="InterPro" id="IPR006145">
    <property type="entry name" value="PsdUridine_synth_RsuA/RluA"/>
</dbReference>
<name>A0A8K0AI08_ANDGO</name>
<reference evidence="4" key="1">
    <citation type="submission" date="2019-09" db="EMBL/GenBank/DDBJ databases">
        <title>The Mitochondrial Proteome of the Jakobid, Andalucia godoyi, a Protist With the Most Gene-Rich and Bacteria-Like Mitochondrial Genome.</title>
        <authorList>
            <person name="Gray M.W."/>
            <person name="Burger G."/>
            <person name="Derelle R."/>
            <person name="Klimes V."/>
            <person name="Leger M."/>
            <person name="Sarrasin M."/>
            <person name="Vlcek C."/>
            <person name="Roger A.J."/>
            <person name="Elias M."/>
            <person name="Lang B.F."/>
        </authorList>
    </citation>
    <scope>NUCLEOTIDE SEQUENCE</scope>
    <source>
        <strain evidence="4">And28</strain>
    </source>
</reference>
<dbReference type="GO" id="GO:0009982">
    <property type="term" value="F:pseudouridine synthase activity"/>
    <property type="evidence" value="ECO:0007669"/>
    <property type="project" value="InterPro"/>
</dbReference>
<evidence type="ECO:0000313" key="5">
    <source>
        <dbReference type="Proteomes" id="UP000799049"/>
    </source>
</evidence>
<dbReference type="EMBL" id="VRVR01000050">
    <property type="protein sequence ID" value="KAF0852250.1"/>
    <property type="molecule type" value="Genomic_DNA"/>
</dbReference>
<dbReference type="PANTHER" id="PTHR47683:SF3">
    <property type="entry name" value="RIBOSOMAL LARGE SUBUNIT PSEUDOURIDINE SYNTHASE B"/>
    <property type="match status" value="1"/>
</dbReference>
<protein>
    <submittedName>
        <fullName evidence="4">Mitochondrial pseudouridine synthase Rsu</fullName>
    </submittedName>
</protein>
<comment type="caution">
    <text evidence="4">The sequence shown here is derived from an EMBL/GenBank/DDBJ whole genome shotgun (WGS) entry which is preliminary data.</text>
</comment>
<dbReference type="GO" id="GO:0001522">
    <property type="term" value="P:pseudouridine synthesis"/>
    <property type="evidence" value="ECO:0007669"/>
    <property type="project" value="InterPro"/>
</dbReference>
<dbReference type="SUPFAM" id="SSF55120">
    <property type="entry name" value="Pseudouridine synthase"/>
    <property type="match status" value="1"/>
</dbReference>
<dbReference type="InterPro" id="IPR050343">
    <property type="entry name" value="RsuA_PseudoU_synthase"/>
</dbReference>
<dbReference type="InterPro" id="IPR020103">
    <property type="entry name" value="PsdUridine_synth_cat_dom_sf"/>
</dbReference>
<dbReference type="GO" id="GO:0006364">
    <property type="term" value="P:rRNA processing"/>
    <property type="evidence" value="ECO:0007669"/>
    <property type="project" value="UniProtKB-ARBA"/>
</dbReference>
<evidence type="ECO:0000259" key="3">
    <source>
        <dbReference type="Pfam" id="PF00849"/>
    </source>
</evidence>
<dbReference type="InterPro" id="IPR020094">
    <property type="entry name" value="TruA/RsuA/RluB/E/F_N"/>
</dbReference>
<gene>
    <name evidence="4" type="ORF">ANDGO_07968</name>
</gene>
<evidence type="ECO:0000313" key="4">
    <source>
        <dbReference type="EMBL" id="KAF0852250.1"/>
    </source>
</evidence>
<keyword evidence="2" id="KW-0413">Isomerase</keyword>
<keyword evidence="5" id="KW-1185">Reference proteome</keyword>
<dbReference type="PROSITE" id="PS01149">
    <property type="entry name" value="PSI_RSU"/>
    <property type="match status" value="1"/>
</dbReference>
<dbReference type="Gene3D" id="3.30.70.1560">
    <property type="entry name" value="Alpha-L RNA-binding motif"/>
    <property type="match status" value="2"/>
</dbReference>
<dbReference type="GO" id="GO:0003723">
    <property type="term" value="F:RNA binding"/>
    <property type="evidence" value="ECO:0007669"/>
    <property type="project" value="InterPro"/>
</dbReference>
<proteinExistence type="inferred from homology"/>
<feature type="domain" description="Pseudouridine synthase RsuA/RluA-like" evidence="3">
    <location>
        <begin position="98"/>
        <end position="267"/>
    </location>
</feature>
<dbReference type="PANTHER" id="PTHR47683">
    <property type="entry name" value="PSEUDOURIDINE SYNTHASE FAMILY PROTEIN-RELATED"/>
    <property type="match status" value="1"/>
</dbReference>
<dbReference type="Gene3D" id="3.30.70.580">
    <property type="entry name" value="Pseudouridine synthase I, catalytic domain, N-terminal subdomain"/>
    <property type="match status" value="2"/>
</dbReference>
<evidence type="ECO:0000256" key="2">
    <source>
        <dbReference type="ARBA" id="ARBA00023235"/>
    </source>
</evidence>
<evidence type="ECO:0000256" key="1">
    <source>
        <dbReference type="ARBA" id="ARBA00008348"/>
    </source>
</evidence>
<organism evidence="4 5">
    <name type="scientific">Andalucia godoyi</name>
    <name type="common">Flagellate</name>
    <dbReference type="NCBI Taxonomy" id="505711"/>
    <lineage>
        <taxon>Eukaryota</taxon>
        <taxon>Discoba</taxon>
        <taxon>Jakobida</taxon>
        <taxon>Andalucina</taxon>
        <taxon>Andaluciidae</taxon>
        <taxon>Andalucia</taxon>
    </lineage>
</organism>
<sequence>MFGYFRCCRACFATNVVSRESAAPRLFMHNKKQGVIVGNPNPNFDAALSPSLPSPSSLSLSLSLLSGARSTEKKKPPRSKKEKKPFEFLLPHLERMPGLPAGLMPVGRLDANSEGLLLLTTDGKLKQSIERSDLPREYRVKVHALGVSHKGGVLPDALARMEKYAKAGVPAFSPRPSRAKKGRLASIIIPPQHQDASVSSGIGDFGGVEEATTANANKKQQREKEEGLFLYRPFGFHVEKAGSGATNAWVRITLAEGRNREVRNLCERAGLGVVRLIREKFGPYRLGQLEKGAVFEVDTKLMLQALARESTPS</sequence>
<dbReference type="InterPro" id="IPR042092">
    <property type="entry name" value="PsdUridine_s_RsuA/RluB/E/F_cat"/>
</dbReference>
<dbReference type="AlphaFoldDB" id="A0A8K0AI08"/>
<dbReference type="OrthoDB" id="440619at2759"/>